<evidence type="ECO:0000256" key="9">
    <source>
        <dbReference type="SAM" id="Coils"/>
    </source>
</evidence>
<evidence type="ECO:0000256" key="7">
    <source>
        <dbReference type="ARBA" id="ARBA00022840"/>
    </source>
</evidence>
<dbReference type="InterPro" id="IPR035965">
    <property type="entry name" value="PAS-like_dom_sf"/>
</dbReference>
<dbReference type="GO" id="GO:0006355">
    <property type="term" value="P:regulation of DNA-templated transcription"/>
    <property type="evidence" value="ECO:0007669"/>
    <property type="project" value="InterPro"/>
</dbReference>
<dbReference type="InterPro" id="IPR000014">
    <property type="entry name" value="PAS"/>
</dbReference>
<feature type="transmembrane region" description="Helical" evidence="10">
    <location>
        <begin position="39"/>
        <end position="57"/>
    </location>
</feature>
<dbReference type="InterPro" id="IPR036890">
    <property type="entry name" value="HATPase_C_sf"/>
</dbReference>
<accession>A0AA49K143</accession>
<dbReference type="GO" id="GO:0005524">
    <property type="term" value="F:ATP binding"/>
    <property type="evidence" value="ECO:0007669"/>
    <property type="project" value="UniProtKB-KW"/>
</dbReference>
<dbReference type="InterPro" id="IPR004358">
    <property type="entry name" value="Sig_transdc_His_kin-like_C"/>
</dbReference>
<dbReference type="SMART" id="SM00388">
    <property type="entry name" value="HisKA"/>
    <property type="match status" value="1"/>
</dbReference>
<feature type="transmembrane region" description="Helical" evidence="10">
    <location>
        <begin position="69"/>
        <end position="90"/>
    </location>
</feature>
<feature type="transmembrane region" description="Helical" evidence="10">
    <location>
        <begin position="12"/>
        <end position="33"/>
    </location>
</feature>
<dbReference type="Pfam" id="PF00512">
    <property type="entry name" value="HisKA"/>
    <property type="match status" value="1"/>
</dbReference>
<reference evidence="13" key="1">
    <citation type="submission" date="2023-07" db="EMBL/GenBank/DDBJ databases">
        <authorList>
            <person name="Haufschild T."/>
            <person name="Kallscheuer N."/>
            <person name="Hammer J."/>
            <person name="Kohn T."/>
            <person name="Kabuu M."/>
            <person name="Jogler M."/>
            <person name="Wohfarth N."/>
            <person name="Heuer A."/>
            <person name="Rohde M."/>
            <person name="van Teeseling M.C.F."/>
            <person name="Jogler C."/>
        </authorList>
    </citation>
    <scope>NUCLEOTIDE SEQUENCE</scope>
    <source>
        <strain evidence="13">Strain 138</strain>
        <strain evidence="14">Strain 318</strain>
    </source>
</reference>
<gene>
    <name evidence="13" type="ORF">Strain138_002363</name>
    <name evidence="14" type="ORF">Strain318_002362</name>
</gene>
<keyword evidence="15" id="KW-1185">Reference proteome</keyword>
<feature type="transmembrane region" description="Helical" evidence="10">
    <location>
        <begin position="96"/>
        <end position="129"/>
    </location>
</feature>
<dbReference type="EMBL" id="CP130613">
    <property type="protein sequence ID" value="WKW15955.1"/>
    <property type="molecule type" value="Genomic_DNA"/>
</dbReference>
<dbReference type="InterPro" id="IPR013767">
    <property type="entry name" value="PAS_fold"/>
</dbReference>
<evidence type="ECO:0000313" key="15">
    <source>
        <dbReference type="Proteomes" id="UP001229955"/>
    </source>
</evidence>
<keyword evidence="3" id="KW-0597">Phosphoprotein</keyword>
<dbReference type="CDD" id="cd00075">
    <property type="entry name" value="HATPase"/>
    <property type="match status" value="1"/>
</dbReference>
<dbReference type="EMBL" id="CP130612">
    <property type="protein sequence ID" value="WKW13049.1"/>
    <property type="molecule type" value="Genomic_DNA"/>
</dbReference>
<dbReference type="InterPro" id="IPR003661">
    <property type="entry name" value="HisK_dim/P_dom"/>
</dbReference>
<dbReference type="CDD" id="cd00082">
    <property type="entry name" value="HisKA"/>
    <property type="match status" value="1"/>
</dbReference>
<dbReference type="InterPro" id="IPR005467">
    <property type="entry name" value="His_kinase_dom"/>
</dbReference>
<dbReference type="SMART" id="SM00387">
    <property type="entry name" value="HATPase_c"/>
    <property type="match status" value="1"/>
</dbReference>
<evidence type="ECO:0000256" key="10">
    <source>
        <dbReference type="SAM" id="Phobius"/>
    </source>
</evidence>
<dbReference type="PANTHER" id="PTHR43065">
    <property type="entry name" value="SENSOR HISTIDINE KINASE"/>
    <property type="match status" value="1"/>
</dbReference>
<proteinExistence type="predicted"/>
<comment type="catalytic activity">
    <reaction evidence="1">
        <text>ATP + protein L-histidine = ADP + protein N-phospho-L-histidine.</text>
        <dbReference type="EC" id="2.7.13.3"/>
    </reaction>
</comment>
<accession>A0AA49Q5V5</accession>
<dbReference type="InterPro" id="IPR003594">
    <property type="entry name" value="HATPase_dom"/>
</dbReference>
<dbReference type="Pfam" id="PF02518">
    <property type="entry name" value="HATPase_c"/>
    <property type="match status" value="1"/>
</dbReference>
<dbReference type="SUPFAM" id="SSF47384">
    <property type="entry name" value="Homodimeric domain of signal transducing histidine kinase"/>
    <property type="match status" value="1"/>
</dbReference>
<feature type="transmembrane region" description="Helical" evidence="10">
    <location>
        <begin position="141"/>
        <end position="161"/>
    </location>
</feature>
<keyword evidence="6" id="KW-0418">Kinase</keyword>
<dbReference type="SUPFAM" id="SSF55874">
    <property type="entry name" value="ATPase domain of HSP90 chaperone/DNA topoisomerase II/histidine kinase"/>
    <property type="match status" value="1"/>
</dbReference>
<keyword evidence="10" id="KW-0812">Transmembrane</keyword>
<evidence type="ECO:0000313" key="13">
    <source>
        <dbReference type="EMBL" id="WKW13049.1"/>
    </source>
</evidence>
<dbReference type="Gene3D" id="3.30.450.20">
    <property type="entry name" value="PAS domain"/>
    <property type="match status" value="1"/>
</dbReference>
<dbReference type="Gene3D" id="1.10.287.130">
    <property type="match status" value="1"/>
</dbReference>
<feature type="domain" description="Histidine kinase" evidence="11">
    <location>
        <begin position="319"/>
        <end position="538"/>
    </location>
</feature>
<keyword evidence="8" id="KW-0902">Two-component regulatory system</keyword>
<evidence type="ECO:0000256" key="8">
    <source>
        <dbReference type="ARBA" id="ARBA00023012"/>
    </source>
</evidence>
<protein>
    <recommendedName>
        <fullName evidence="2">histidine kinase</fullName>
        <ecNumber evidence="2">2.7.13.3</ecNumber>
    </recommendedName>
</protein>
<dbReference type="AlphaFoldDB" id="A0AA49Q5V5"/>
<dbReference type="GO" id="GO:0000155">
    <property type="term" value="F:phosphorelay sensor kinase activity"/>
    <property type="evidence" value="ECO:0007669"/>
    <property type="project" value="InterPro"/>
</dbReference>
<feature type="coiled-coil region" evidence="9">
    <location>
        <begin position="164"/>
        <end position="191"/>
    </location>
</feature>
<dbReference type="PROSITE" id="PS50112">
    <property type="entry name" value="PAS"/>
    <property type="match status" value="1"/>
</dbReference>
<dbReference type="CDD" id="cd00130">
    <property type="entry name" value="PAS"/>
    <property type="match status" value="1"/>
</dbReference>
<evidence type="ECO:0000259" key="12">
    <source>
        <dbReference type="PROSITE" id="PS50112"/>
    </source>
</evidence>
<dbReference type="KEGG" id="pspc:Strain318_002362"/>
<keyword evidence="10" id="KW-1133">Transmembrane helix</keyword>
<evidence type="ECO:0000256" key="5">
    <source>
        <dbReference type="ARBA" id="ARBA00022741"/>
    </source>
</evidence>
<sequence>MLDPRRLLNGIYVGRLLVASANFAWAVMFALFANPMNTVIAATAFVAAMALTATSYIRTEINRRHAGPGFLYAQFVHDLLLVTVVVHLTGGGDSQFAALYILVNATAALLLPIGSSLLLALLGSVLYAGDAFLVSGGEISIALLLQLVVFVLVVVGTSYIAGQLQEAGQGREQLEAELASAQVRAADILANIRAAIITVDDLGRLLYANPAASRLLGVPFEALGGQPVLRQLQTVSPAVADAVEATIAGRHGAARIEGALAREGRTIPLGITTTAVSGDLRPVGGATTVIVQDISDEKRLEALRLRAQRLEAVAELSASLAHEIKNPLASIRSSVEQLARRATATDDERTLGALITRESDRLSRLLSEFLDFSRVQAERREELDLRDVVRSAVALAGTHPDRSATVAVDVDLPSEPTPLAGDEDLLHRAVFNLVLNACQAVGDHGHVAVSLRAVREADRLAGLPFAGASYALEVHDDGPGIPPDIQDRLFEPFATTKSGGSGLGLAVVHRAIEAHRGVILVDSDRAGTRFTVYLPTDDDPSGASL</sequence>
<keyword evidence="9" id="KW-0175">Coiled coil</keyword>
<dbReference type="NCBIfam" id="TIGR00229">
    <property type="entry name" value="sensory_box"/>
    <property type="match status" value="1"/>
</dbReference>
<evidence type="ECO:0000256" key="1">
    <source>
        <dbReference type="ARBA" id="ARBA00000085"/>
    </source>
</evidence>
<dbReference type="Pfam" id="PF25323">
    <property type="entry name" value="6TM_PilS"/>
    <property type="match status" value="1"/>
</dbReference>
<keyword evidence="10" id="KW-0472">Membrane</keyword>
<dbReference type="PRINTS" id="PR00344">
    <property type="entry name" value="BCTRLSENSOR"/>
</dbReference>
<evidence type="ECO:0000259" key="11">
    <source>
        <dbReference type="PROSITE" id="PS50109"/>
    </source>
</evidence>
<keyword evidence="7 13" id="KW-0067">ATP-binding</keyword>
<evidence type="ECO:0000256" key="2">
    <source>
        <dbReference type="ARBA" id="ARBA00012438"/>
    </source>
</evidence>
<dbReference type="Proteomes" id="UP001229955">
    <property type="component" value="Chromosome"/>
</dbReference>
<dbReference type="Pfam" id="PF00989">
    <property type="entry name" value="PAS"/>
    <property type="match status" value="1"/>
</dbReference>
<evidence type="ECO:0000256" key="6">
    <source>
        <dbReference type="ARBA" id="ARBA00022777"/>
    </source>
</evidence>
<dbReference type="InterPro" id="IPR036097">
    <property type="entry name" value="HisK_dim/P_sf"/>
</dbReference>
<dbReference type="Gene3D" id="3.30.565.10">
    <property type="entry name" value="Histidine kinase-like ATPase, C-terminal domain"/>
    <property type="match status" value="1"/>
</dbReference>
<evidence type="ECO:0000256" key="4">
    <source>
        <dbReference type="ARBA" id="ARBA00022679"/>
    </source>
</evidence>
<feature type="domain" description="PAS" evidence="12">
    <location>
        <begin position="181"/>
        <end position="232"/>
    </location>
</feature>
<dbReference type="EC" id="2.7.13.3" evidence="2"/>
<keyword evidence="4" id="KW-0808">Transferase</keyword>
<dbReference type="PANTHER" id="PTHR43065:SF10">
    <property type="entry name" value="PEROXIDE STRESS-ACTIVATED HISTIDINE KINASE MAK3"/>
    <property type="match status" value="1"/>
</dbReference>
<evidence type="ECO:0000313" key="14">
    <source>
        <dbReference type="EMBL" id="WKW15955.1"/>
    </source>
</evidence>
<evidence type="ECO:0000256" key="3">
    <source>
        <dbReference type="ARBA" id="ARBA00022553"/>
    </source>
</evidence>
<dbReference type="PROSITE" id="PS50109">
    <property type="entry name" value="HIS_KIN"/>
    <property type="match status" value="1"/>
</dbReference>
<dbReference type="SMART" id="SM00091">
    <property type="entry name" value="PAS"/>
    <property type="match status" value="1"/>
</dbReference>
<name>A0AA49Q5V5_9BACT</name>
<organism evidence="13">
    <name type="scientific">Pseudogemmatithrix spongiicola</name>
    <dbReference type="NCBI Taxonomy" id="3062599"/>
    <lineage>
        <taxon>Bacteria</taxon>
        <taxon>Pseudomonadati</taxon>
        <taxon>Gemmatimonadota</taxon>
        <taxon>Gemmatimonadia</taxon>
        <taxon>Gemmatimonadales</taxon>
        <taxon>Gemmatimonadaceae</taxon>
        <taxon>Pseudogemmatithrix</taxon>
    </lineage>
</organism>
<dbReference type="RefSeq" id="WP_367885911.1">
    <property type="nucleotide sequence ID" value="NZ_CP130612.1"/>
</dbReference>
<keyword evidence="5" id="KW-0547">Nucleotide-binding</keyword>
<dbReference type="SUPFAM" id="SSF55785">
    <property type="entry name" value="PYP-like sensor domain (PAS domain)"/>
    <property type="match status" value="1"/>
</dbReference>